<dbReference type="Gene3D" id="1.10.510.10">
    <property type="entry name" value="Transferase(Phosphotransferase) domain 1"/>
    <property type="match status" value="1"/>
</dbReference>
<dbReference type="InterPro" id="IPR015943">
    <property type="entry name" value="WD40/YVTN_repeat-like_dom_sf"/>
</dbReference>
<feature type="compositionally biased region" description="Pro residues" evidence="9">
    <location>
        <begin position="533"/>
        <end position="544"/>
    </location>
</feature>
<evidence type="ECO:0000256" key="4">
    <source>
        <dbReference type="ARBA" id="ARBA00022843"/>
    </source>
</evidence>
<dbReference type="GO" id="GO:0006909">
    <property type="term" value="P:phagocytosis"/>
    <property type="evidence" value="ECO:0007669"/>
    <property type="project" value="TreeGrafter"/>
</dbReference>
<comment type="subcellular location">
    <subcellularLocation>
        <location evidence="1">Membrane</location>
        <topology evidence="1">Single-pass type I membrane protein</topology>
    </subcellularLocation>
</comment>
<keyword evidence="4" id="KW-0832">Ubl conjugation</keyword>
<dbReference type="GO" id="GO:0005886">
    <property type="term" value="C:plasma membrane"/>
    <property type="evidence" value="ECO:0007669"/>
    <property type="project" value="TreeGrafter"/>
</dbReference>
<dbReference type="InterPro" id="IPR020635">
    <property type="entry name" value="Tyr_kinase_cat_dom"/>
</dbReference>
<evidence type="ECO:0000256" key="3">
    <source>
        <dbReference type="ARBA" id="ARBA00022840"/>
    </source>
</evidence>
<dbReference type="PROSITE" id="PS00107">
    <property type="entry name" value="PROTEIN_KINASE_ATP"/>
    <property type="match status" value="1"/>
</dbReference>
<proteinExistence type="predicted"/>
<dbReference type="PANTHER" id="PTHR24416">
    <property type="entry name" value="TYROSINE-PROTEIN KINASE RECEPTOR"/>
    <property type="match status" value="1"/>
</dbReference>
<feature type="region of interest" description="Disordered" evidence="9">
    <location>
        <begin position="523"/>
        <end position="544"/>
    </location>
</feature>
<evidence type="ECO:0000256" key="1">
    <source>
        <dbReference type="ARBA" id="ARBA00004479"/>
    </source>
</evidence>
<keyword evidence="5" id="KW-0418">Kinase</keyword>
<feature type="domain" description="Protein kinase" evidence="11">
    <location>
        <begin position="326"/>
        <end position="544"/>
    </location>
</feature>
<sequence length="544" mass="58354">MGLLCRVGLLLVLALVPLGTGTWQCPRIPYSSTRNFSVPYTLPGLDASSPVQNVAVFADSAGPAAVFVAIRNHILLASPELHLLSVLVTGPVGSAECEICRLCPATTDGPEDTDNVLLLLDPLEPWLYSCGTARHGLCYQHQLEVRDGQVAITTTHCLYSATGNSPASCPDCVASPLGTSATVVATSYASLFYLGSTINSSVAARYSPQSVSIRRLKGTLDGFSDDFQWLTVLEVLGEWVSPAGGGMLGTCPALTPPLLVPAVLPTAGSPGPARPRAHFAGAGAGVVGGGSPMPLLRATSCCLEDLRPELLEEVKDILIPEERLVTHRHQVIGKGHFGSVYHGTYMDPLLGDLHCAVKSLHRITDVEEVEEFLREGILMKSFHHPQVLSLLGVCLPRHGLPLVVLPYMRHGDLRHFIRAQERSPTVKDLIGFGLQVALGMEYLAQKKFVHRDLAARNCMYGVMLNCWAPAPEERPSFTGLVGELERVLATLEGERYVNLAVTYVNLERGCVFEGGHSPGWQHPRPPVCGSLPAPAPHPPRGGRG</sequence>
<dbReference type="InterPro" id="IPR011009">
    <property type="entry name" value="Kinase-like_dom_sf"/>
</dbReference>
<dbReference type="GO" id="GO:0007399">
    <property type="term" value="P:nervous system development"/>
    <property type="evidence" value="ECO:0007669"/>
    <property type="project" value="TreeGrafter"/>
</dbReference>
<dbReference type="InterPro" id="IPR050122">
    <property type="entry name" value="RTK"/>
</dbReference>
<dbReference type="Pfam" id="PF07714">
    <property type="entry name" value="PK_Tyr_Ser-Thr"/>
    <property type="match status" value="1"/>
</dbReference>
<dbReference type="InterPro" id="IPR001627">
    <property type="entry name" value="Semap_dom"/>
</dbReference>
<dbReference type="SUPFAM" id="SSF101912">
    <property type="entry name" value="Sema domain"/>
    <property type="match status" value="1"/>
</dbReference>
<dbReference type="GO" id="GO:0043235">
    <property type="term" value="C:receptor complex"/>
    <property type="evidence" value="ECO:0007669"/>
    <property type="project" value="TreeGrafter"/>
</dbReference>
<dbReference type="InterPro" id="IPR036352">
    <property type="entry name" value="Semap_dom_sf"/>
</dbReference>
<keyword evidence="13" id="KW-1185">Reference proteome</keyword>
<evidence type="ECO:0000313" key="13">
    <source>
        <dbReference type="Proteomes" id="UP000694552"/>
    </source>
</evidence>
<dbReference type="AlphaFoldDB" id="A0A8C8ACL3"/>
<evidence type="ECO:0000259" key="11">
    <source>
        <dbReference type="PROSITE" id="PS50011"/>
    </source>
</evidence>
<dbReference type="PANTHER" id="PTHR24416:SF564">
    <property type="entry name" value="MACROPHAGE-STIMULATING PROTEIN RECEPTOR"/>
    <property type="match status" value="1"/>
</dbReference>
<evidence type="ECO:0000256" key="8">
    <source>
        <dbReference type="PROSITE-ProRule" id="PRU10141"/>
    </source>
</evidence>
<dbReference type="Proteomes" id="UP000694552">
    <property type="component" value="Unplaced"/>
</dbReference>
<evidence type="ECO:0000256" key="6">
    <source>
        <dbReference type="ARBA" id="ARBA00023170"/>
    </source>
</evidence>
<dbReference type="GO" id="GO:0005524">
    <property type="term" value="F:ATP binding"/>
    <property type="evidence" value="ECO:0007669"/>
    <property type="project" value="UniProtKB-UniRule"/>
</dbReference>
<evidence type="ECO:0000256" key="7">
    <source>
        <dbReference type="ARBA" id="ARBA00023180"/>
    </source>
</evidence>
<evidence type="ECO:0000256" key="10">
    <source>
        <dbReference type="SAM" id="SignalP"/>
    </source>
</evidence>
<evidence type="ECO:0000256" key="5">
    <source>
        <dbReference type="ARBA" id="ARBA00023137"/>
    </source>
</evidence>
<protein>
    <submittedName>
        <fullName evidence="12">Macrophage stimulating 1 receptor</fullName>
    </submittedName>
</protein>
<keyword evidence="5" id="KW-0829">Tyrosine-protein kinase</keyword>
<reference evidence="12" key="2">
    <citation type="submission" date="2025-09" db="UniProtKB">
        <authorList>
            <consortium name="Ensembl"/>
        </authorList>
    </citation>
    <scope>IDENTIFICATION</scope>
</reference>
<dbReference type="FunFam" id="3.30.200.20:FF:000251">
    <property type="entry name" value="Macrophage stimulating 1 receptor"/>
    <property type="match status" value="1"/>
</dbReference>
<evidence type="ECO:0000313" key="12">
    <source>
        <dbReference type="Ensembl" id="ENSOSUP00000003869.1"/>
    </source>
</evidence>
<evidence type="ECO:0000256" key="9">
    <source>
        <dbReference type="SAM" id="MobiDB-lite"/>
    </source>
</evidence>
<dbReference type="Ensembl" id="ENSOSUT00000003987.1">
    <property type="protein sequence ID" value="ENSOSUP00000003869.1"/>
    <property type="gene ID" value="ENSOSUG00000002566.1"/>
</dbReference>
<dbReference type="SMART" id="SM00630">
    <property type="entry name" value="Sema"/>
    <property type="match status" value="1"/>
</dbReference>
<organism evidence="12 13">
    <name type="scientific">Otus sunia</name>
    <name type="common">Oriental scops-owl</name>
    <dbReference type="NCBI Taxonomy" id="257818"/>
    <lineage>
        <taxon>Eukaryota</taxon>
        <taxon>Metazoa</taxon>
        <taxon>Chordata</taxon>
        <taxon>Craniata</taxon>
        <taxon>Vertebrata</taxon>
        <taxon>Euteleostomi</taxon>
        <taxon>Archelosauria</taxon>
        <taxon>Archosauria</taxon>
        <taxon>Dinosauria</taxon>
        <taxon>Saurischia</taxon>
        <taxon>Theropoda</taxon>
        <taxon>Coelurosauria</taxon>
        <taxon>Aves</taxon>
        <taxon>Neognathae</taxon>
        <taxon>Neoaves</taxon>
        <taxon>Telluraves</taxon>
        <taxon>Strigiformes</taxon>
        <taxon>Strigidae</taxon>
        <taxon>Otus</taxon>
    </lineage>
</organism>
<keyword evidence="3 8" id="KW-0067">ATP-binding</keyword>
<feature type="chain" id="PRO_5034974618" evidence="10">
    <location>
        <begin position="22"/>
        <end position="544"/>
    </location>
</feature>
<dbReference type="PROSITE" id="PS50011">
    <property type="entry name" value="PROTEIN_KINASE_DOM"/>
    <property type="match status" value="1"/>
</dbReference>
<dbReference type="SUPFAM" id="SSF56112">
    <property type="entry name" value="Protein kinase-like (PK-like)"/>
    <property type="match status" value="1"/>
</dbReference>
<keyword evidence="5" id="KW-0808">Transferase</keyword>
<feature type="signal peptide" evidence="10">
    <location>
        <begin position="1"/>
        <end position="21"/>
    </location>
</feature>
<keyword evidence="10" id="KW-0732">Signal</keyword>
<dbReference type="SMART" id="SM00219">
    <property type="entry name" value="TyrKc"/>
    <property type="match status" value="1"/>
</dbReference>
<dbReference type="GO" id="GO:0016477">
    <property type="term" value="P:cell migration"/>
    <property type="evidence" value="ECO:0007669"/>
    <property type="project" value="TreeGrafter"/>
</dbReference>
<name>A0A8C8ACL3_9STRI</name>
<evidence type="ECO:0000256" key="2">
    <source>
        <dbReference type="ARBA" id="ARBA00022741"/>
    </source>
</evidence>
<keyword evidence="6" id="KW-0675">Receptor</keyword>
<keyword evidence="7" id="KW-0325">Glycoprotein</keyword>
<dbReference type="GO" id="GO:0004714">
    <property type="term" value="F:transmembrane receptor protein tyrosine kinase activity"/>
    <property type="evidence" value="ECO:0007669"/>
    <property type="project" value="TreeGrafter"/>
</dbReference>
<dbReference type="Gene3D" id="2.130.10.10">
    <property type="entry name" value="YVTN repeat-like/Quinoprotein amine dehydrogenase"/>
    <property type="match status" value="1"/>
</dbReference>
<keyword evidence="2 8" id="KW-0547">Nucleotide-binding</keyword>
<reference evidence="12" key="1">
    <citation type="submission" date="2025-08" db="UniProtKB">
        <authorList>
            <consortium name="Ensembl"/>
        </authorList>
    </citation>
    <scope>IDENTIFICATION</scope>
</reference>
<dbReference type="InterPro" id="IPR017441">
    <property type="entry name" value="Protein_kinase_ATP_BS"/>
</dbReference>
<accession>A0A8C8ACL3</accession>
<dbReference type="GO" id="GO:0007169">
    <property type="term" value="P:cell surface receptor protein tyrosine kinase signaling pathway"/>
    <property type="evidence" value="ECO:0007669"/>
    <property type="project" value="TreeGrafter"/>
</dbReference>
<feature type="binding site" evidence="8">
    <location>
        <position position="358"/>
    </location>
    <ligand>
        <name>ATP</name>
        <dbReference type="ChEBI" id="CHEBI:30616"/>
    </ligand>
</feature>
<dbReference type="InterPro" id="IPR001245">
    <property type="entry name" value="Ser-Thr/Tyr_kinase_cat_dom"/>
</dbReference>
<dbReference type="Gene3D" id="3.30.200.20">
    <property type="entry name" value="Phosphorylase Kinase, domain 1"/>
    <property type="match status" value="1"/>
</dbReference>
<dbReference type="InterPro" id="IPR000719">
    <property type="entry name" value="Prot_kinase_dom"/>
</dbReference>